<dbReference type="SUPFAM" id="SSF56349">
    <property type="entry name" value="DNA breaking-rejoining enzymes"/>
    <property type="match status" value="1"/>
</dbReference>
<feature type="domain" description="Tyr recombinase" evidence="2">
    <location>
        <begin position="113"/>
        <end position="234"/>
    </location>
</feature>
<dbReference type="Gene3D" id="1.10.443.10">
    <property type="entry name" value="Intergrase catalytic core"/>
    <property type="match status" value="1"/>
</dbReference>
<reference evidence="4" key="1">
    <citation type="submission" date="2012-11" db="EMBL/GenBank/DDBJ databases">
        <authorList>
            <person name="Lucero-Rivera Y.E."/>
            <person name="Tovar-Ramirez D."/>
        </authorList>
    </citation>
    <scope>NUCLEOTIDE SEQUENCE [LARGE SCALE GENOMIC DNA]</scope>
    <source>
        <strain evidence="4">Araruama</strain>
    </source>
</reference>
<accession>A0A1V1P377</accession>
<dbReference type="InterPro" id="IPR013762">
    <property type="entry name" value="Integrase-like_cat_sf"/>
</dbReference>
<gene>
    <name evidence="3" type="ORF">OMM_04099</name>
</gene>
<dbReference type="GO" id="GO:0015074">
    <property type="term" value="P:DNA integration"/>
    <property type="evidence" value="ECO:0007669"/>
    <property type="project" value="InterPro"/>
</dbReference>
<keyword evidence="1" id="KW-0233">DNA recombination</keyword>
<protein>
    <submittedName>
        <fullName evidence="3">Phage integrase</fullName>
    </submittedName>
</protein>
<evidence type="ECO:0000313" key="3">
    <source>
        <dbReference type="EMBL" id="ETR69185.1"/>
    </source>
</evidence>
<organism evidence="3 4">
    <name type="scientific">Candidatus Magnetoglobus multicellularis str. Araruama</name>
    <dbReference type="NCBI Taxonomy" id="890399"/>
    <lineage>
        <taxon>Bacteria</taxon>
        <taxon>Pseudomonadati</taxon>
        <taxon>Thermodesulfobacteriota</taxon>
        <taxon>Desulfobacteria</taxon>
        <taxon>Desulfobacterales</taxon>
        <taxon>Desulfobacteraceae</taxon>
        <taxon>Candidatus Magnetoglobus</taxon>
    </lineage>
</organism>
<proteinExistence type="predicted"/>
<evidence type="ECO:0000313" key="4">
    <source>
        <dbReference type="Proteomes" id="UP000189670"/>
    </source>
</evidence>
<dbReference type="Pfam" id="PF00589">
    <property type="entry name" value="Phage_integrase"/>
    <property type="match status" value="1"/>
</dbReference>
<dbReference type="AlphaFoldDB" id="A0A1V1P377"/>
<sequence>MKNKEKQFVFTGPFKNYCPQYINYKRDMGYNFGESSLYLLRHMDDFFKIFKLSSPILTKKMVEEFVSRRGSESAKTQHMRMSLIRQFALFMNKIEFDFYVYPSDKLIPIAKTFTPYIFTHDEIERIMNIVDNLPYAPHSKNYHLIYPMLFRMLYGCGLRINEALSLKKTEVDLANGILTISKAKNNMSRLVPMSSSLTEYSKNYAKKYEFLTCLVKAIFIHQGTLASIIEHRFT</sequence>
<comment type="caution">
    <text evidence="3">The sequence shown here is derived from an EMBL/GenBank/DDBJ whole genome shotgun (WGS) entry which is preliminary data.</text>
</comment>
<evidence type="ECO:0000259" key="2">
    <source>
        <dbReference type="PROSITE" id="PS51898"/>
    </source>
</evidence>
<dbReference type="GO" id="GO:0006310">
    <property type="term" value="P:DNA recombination"/>
    <property type="evidence" value="ECO:0007669"/>
    <property type="project" value="UniProtKB-KW"/>
</dbReference>
<dbReference type="Proteomes" id="UP000189670">
    <property type="component" value="Unassembled WGS sequence"/>
</dbReference>
<dbReference type="GO" id="GO:0003677">
    <property type="term" value="F:DNA binding"/>
    <property type="evidence" value="ECO:0007669"/>
    <property type="project" value="InterPro"/>
</dbReference>
<dbReference type="InterPro" id="IPR011010">
    <property type="entry name" value="DNA_brk_join_enz"/>
</dbReference>
<evidence type="ECO:0000256" key="1">
    <source>
        <dbReference type="ARBA" id="ARBA00023172"/>
    </source>
</evidence>
<dbReference type="PROSITE" id="PS51898">
    <property type="entry name" value="TYR_RECOMBINASE"/>
    <property type="match status" value="1"/>
</dbReference>
<dbReference type="EMBL" id="ATBP01000715">
    <property type="protein sequence ID" value="ETR69185.1"/>
    <property type="molecule type" value="Genomic_DNA"/>
</dbReference>
<name>A0A1V1P377_9BACT</name>
<dbReference type="InterPro" id="IPR002104">
    <property type="entry name" value="Integrase_catalytic"/>
</dbReference>